<dbReference type="Proteomes" id="UP000694843">
    <property type="component" value="Unplaced"/>
</dbReference>
<dbReference type="KEGG" id="hazt:108667218"/>
<name>A0A8B7N779_HYAAZ</name>
<keyword evidence="2" id="KW-1185">Reference proteome</keyword>
<reference evidence="3" key="1">
    <citation type="submission" date="2025-08" db="UniProtKB">
        <authorList>
            <consortium name="RefSeq"/>
        </authorList>
    </citation>
    <scope>IDENTIFICATION</scope>
    <source>
        <tissue evidence="3">Whole organism</tissue>
    </source>
</reference>
<accession>A0A8B7N779</accession>
<evidence type="ECO:0000313" key="2">
    <source>
        <dbReference type="Proteomes" id="UP000694843"/>
    </source>
</evidence>
<gene>
    <name evidence="3" type="primary">LOC108667218</name>
</gene>
<feature type="chain" id="PRO_5034143205" evidence="1">
    <location>
        <begin position="23"/>
        <end position="132"/>
    </location>
</feature>
<proteinExistence type="predicted"/>
<keyword evidence="1" id="KW-0732">Signal</keyword>
<dbReference type="Pfam" id="PF03392">
    <property type="entry name" value="OS-D"/>
    <property type="match status" value="1"/>
</dbReference>
<dbReference type="OrthoDB" id="6386119at2759"/>
<dbReference type="InterPro" id="IPR005055">
    <property type="entry name" value="A10/PebIII"/>
</dbReference>
<dbReference type="RefSeq" id="XP_018009701.1">
    <property type="nucleotide sequence ID" value="XM_018154212.1"/>
</dbReference>
<dbReference type="InterPro" id="IPR036682">
    <property type="entry name" value="OS_D_A10/PebIII_sf"/>
</dbReference>
<dbReference type="SUPFAM" id="SSF100910">
    <property type="entry name" value="Chemosensory protein Csp2"/>
    <property type="match status" value="1"/>
</dbReference>
<sequence length="132" mass="14950">MNKLAATTILILLLAVLESVEGQVRGLMLPQDFPEDVDLATITPQTVDMVLADRAAVLQLVECFENEARCRSRGALSFARQVRRLGKSGRCHRCSPRQQQHISVIMRRTVSGMQSKHPAEWRRIVPYIRNLL</sequence>
<evidence type="ECO:0000313" key="3">
    <source>
        <dbReference type="RefSeq" id="XP_018009701.1"/>
    </source>
</evidence>
<dbReference type="AlphaFoldDB" id="A0A8B7N779"/>
<protein>
    <submittedName>
        <fullName evidence="3">Uncharacterized protein LOC108667218</fullName>
    </submittedName>
</protein>
<dbReference type="GeneID" id="108667218"/>
<evidence type="ECO:0000256" key="1">
    <source>
        <dbReference type="SAM" id="SignalP"/>
    </source>
</evidence>
<organism evidence="2 3">
    <name type="scientific">Hyalella azteca</name>
    <name type="common">Amphipod</name>
    <dbReference type="NCBI Taxonomy" id="294128"/>
    <lineage>
        <taxon>Eukaryota</taxon>
        <taxon>Metazoa</taxon>
        <taxon>Ecdysozoa</taxon>
        <taxon>Arthropoda</taxon>
        <taxon>Crustacea</taxon>
        <taxon>Multicrustacea</taxon>
        <taxon>Malacostraca</taxon>
        <taxon>Eumalacostraca</taxon>
        <taxon>Peracarida</taxon>
        <taxon>Amphipoda</taxon>
        <taxon>Senticaudata</taxon>
        <taxon>Talitrida</taxon>
        <taxon>Talitroidea</taxon>
        <taxon>Hyalellidae</taxon>
        <taxon>Hyalella</taxon>
    </lineage>
</organism>
<dbReference type="Gene3D" id="1.10.2080.10">
    <property type="entry name" value="Insect odorant-binding protein A10/Ejaculatory bulb-specific protein 3"/>
    <property type="match status" value="1"/>
</dbReference>
<feature type="signal peptide" evidence="1">
    <location>
        <begin position="1"/>
        <end position="22"/>
    </location>
</feature>